<dbReference type="EMBL" id="MATO01000024">
    <property type="protein sequence ID" value="OCS91707.1"/>
    <property type="molecule type" value="Genomic_DNA"/>
</dbReference>
<reference evidence="1 2" key="1">
    <citation type="submission" date="2016-07" db="EMBL/GenBank/DDBJ databases">
        <title>Caryophanon latum genome sequencing.</title>
        <authorList>
            <person name="Verma A."/>
            <person name="Pal Y."/>
            <person name="Krishnamurthi S."/>
        </authorList>
    </citation>
    <scope>NUCLEOTIDE SEQUENCE [LARGE SCALE GENOMIC DNA]</scope>
    <source>
        <strain evidence="1 2">DSM 14151</strain>
    </source>
</reference>
<sequence length="120" mass="14057">MTNLNPLVIAEIGKMANELIVTYGKYKETKEIEQTERIRIRATLLALTKKIEAETQTFQLFLEKRFEERHRLYDMAEDLMKHGMKEKDPDLINSAITLIKFTYCEDPLKGNSLLKITDTY</sequence>
<organism evidence="1 2">
    <name type="scientific">Caryophanon latum</name>
    <dbReference type="NCBI Taxonomy" id="33977"/>
    <lineage>
        <taxon>Bacteria</taxon>
        <taxon>Bacillati</taxon>
        <taxon>Bacillota</taxon>
        <taxon>Bacilli</taxon>
        <taxon>Bacillales</taxon>
        <taxon>Caryophanaceae</taxon>
        <taxon>Caryophanon</taxon>
    </lineage>
</organism>
<dbReference type="OrthoDB" id="456914at2"/>
<dbReference type="Proteomes" id="UP000093482">
    <property type="component" value="Unassembled WGS sequence"/>
</dbReference>
<gene>
    <name evidence="1" type="ORF">A6K76_08225</name>
</gene>
<protein>
    <submittedName>
        <fullName evidence="1">Uncharacterized protein</fullName>
    </submittedName>
</protein>
<name>A0A1C0YX10_9BACL</name>
<accession>A0A1C0YX10</accession>
<evidence type="ECO:0000313" key="2">
    <source>
        <dbReference type="Proteomes" id="UP000093482"/>
    </source>
</evidence>
<evidence type="ECO:0000313" key="1">
    <source>
        <dbReference type="EMBL" id="OCS91707.1"/>
    </source>
</evidence>
<comment type="caution">
    <text evidence="1">The sequence shown here is derived from an EMBL/GenBank/DDBJ whole genome shotgun (WGS) entry which is preliminary data.</text>
</comment>
<proteinExistence type="predicted"/>
<dbReference type="AlphaFoldDB" id="A0A1C0YX10"/>
<dbReference type="RefSeq" id="WP_066463080.1">
    <property type="nucleotide sequence ID" value="NZ_MATO01000024.1"/>
</dbReference>
<keyword evidence="2" id="KW-1185">Reference proteome</keyword>